<dbReference type="EMBL" id="JGZU01000011">
    <property type="protein sequence ID" value="KFJ05934.1"/>
    <property type="molecule type" value="Genomic_DNA"/>
</dbReference>
<protein>
    <submittedName>
        <fullName evidence="7">ABC-type multidrug transport system permease component</fullName>
    </submittedName>
</protein>
<dbReference type="Pfam" id="PF12698">
    <property type="entry name" value="ABC2_membrane_3"/>
    <property type="match status" value="1"/>
</dbReference>
<feature type="transmembrane region" description="Helical" evidence="5">
    <location>
        <begin position="294"/>
        <end position="315"/>
    </location>
</feature>
<proteinExistence type="predicted"/>
<feature type="transmembrane region" description="Helical" evidence="5">
    <location>
        <begin position="258"/>
        <end position="282"/>
    </location>
</feature>
<comment type="subcellular location">
    <subcellularLocation>
        <location evidence="1">Membrane</location>
        <topology evidence="1">Multi-pass membrane protein</topology>
    </subcellularLocation>
</comment>
<keyword evidence="4 5" id="KW-0472">Membrane</keyword>
<sequence length="404" mass="43809">MKTMLSTFIMQLKTMFRDPQALFWMIAFPIILSTLIYNVYGNLAESVTIQSQPVAVVADTTWKSLAGAQDLMDTLSKDSSQRSALISTREVASREDAERYLRSGDVKAYVFAEDSDDISMAVSDATVASMAAADANGGDSQSWALSALHTIIDQFNERGAVIGETLQRVMQEDPSKLADSEYLNAVIGADRNQSYVKEVSVLHVDDTPDMSRYMFTVIGLMAMMGMITSLEALANLQPNESLRGMRLYASPMTRTSKILSLLASTGLINFLTLSVVFVYIRFVLGITIGGRDALAILAIMVASFTSQGLGLLFGVMPKLTADAKRGICVGVSLALSVIAGLQGTMHSAMRSRGICHGCMSSIPLSKSAIYSSICSISIPLPPLPQRLESAWPWEFAARLFPSLF</sequence>
<feature type="transmembrane region" description="Helical" evidence="5">
    <location>
        <begin position="213"/>
        <end position="237"/>
    </location>
</feature>
<keyword evidence="2 5" id="KW-0812">Transmembrane</keyword>
<keyword evidence="8" id="KW-1185">Reference proteome</keyword>
<gene>
    <name evidence="7" type="ORF">BITS_1074</name>
</gene>
<evidence type="ECO:0000256" key="4">
    <source>
        <dbReference type="ARBA" id="ARBA00023136"/>
    </source>
</evidence>
<accession>A0A087EDT3</accession>
<keyword evidence="3 5" id="KW-1133">Transmembrane helix</keyword>
<evidence type="ECO:0000256" key="1">
    <source>
        <dbReference type="ARBA" id="ARBA00004141"/>
    </source>
</evidence>
<dbReference type="STRING" id="356829.BITS_1074"/>
<organism evidence="7 8">
    <name type="scientific">Bifidobacterium tsurumiense</name>
    <dbReference type="NCBI Taxonomy" id="356829"/>
    <lineage>
        <taxon>Bacteria</taxon>
        <taxon>Bacillati</taxon>
        <taxon>Actinomycetota</taxon>
        <taxon>Actinomycetes</taxon>
        <taxon>Bifidobacteriales</taxon>
        <taxon>Bifidobacteriaceae</taxon>
        <taxon>Bifidobacterium</taxon>
    </lineage>
</organism>
<feature type="transmembrane region" description="Helical" evidence="5">
    <location>
        <begin position="327"/>
        <end position="345"/>
    </location>
</feature>
<evidence type="ECO:0000256" key="5">
    <source>
        <dbReference type="SAM" id="Phobius"/>
    </source>
</evidence>
<dbReference type="PANTHER" id="PTHR43027">
    <property type="entry name" value="DOXORUBICIN RESISTANCE ABC TRANSPORTER PERMEASE PROTEIN DRRC-RELATED"/>
    <property type="match status" value="1"/>
</dbReference>
<evidence type="ECO:0000313" key="8">
    <source>
        <dbReference type="Proteomes" id="UP000029080"/>
    </source>
</evidence>
<name>A0A087EDT3_9BIFI</name>
<feature type="transmembrane region" description="Helical" evidence="5">
    <location>
        <begin position="21"/>
        <end position="40"/>
    </location>
</feature>
<dbReference type="InterPro" id="IPR013525">
    <property type="entry name" value="ABC2_TM"/>
</dbReference>
<evidence type="ECO:0000256" key="2">
    <source>
        <dbReference type="ARBA" id="ARBA00022692"/>
    </source>
</evidence>
<comment type="caution">
    <text evidence="7">The sequence shown here is derived from an EMBL/GenBank/DDBJ whole genome shotgun (WGS) entry which is preliminary data.</text>
</comment>
<dbReference type="GO" id="GO:0016020">
    <property type="term" value="C:membrane"/>
    <property type="evidence" value="ECO:0007669"/>
    <property type="project" value="UniProtKB-SubCell"/>
</dbReference>
<dbReference type="PANTHER" id="PTHR43027:SF1">
    <property type="entry name" value="DOXORUBICIN RESISTANCE ABC TRANSPORTER PERMEASE PROTEIN DRRC-RELATED"/>
    <property type="match status" value="1"/>
</dbReference>
<dbReference type="AlphaFoldDB" id="A0A087EDT3"/>
<evidence type="ECO:0000313" key="7">
    <source>
        <dbReference type="EMBL" id="KFJ05934.1"/>
    </source>
</evidence>
<dbReference type="Proteomes" id="UP000029080">
    <property type="component" value="Unassembled WGS sequence"/>
</dbReference>
<feature type="domain" description="ABC-2 type transporter transmembrane" evidence="6">
    <location>
        <begin position="22"/>
        <end position="341"/>
    </location>
</feature>
<dbReference type="GO" id="GO:0140359">
    <property type="term" value="F:ABC-type transporter activity"/>
    <property type="evidence" value="ECO:0007669"/>
    <property type="project" value="InterPro"/>
</dbReference>
<dbReference type="eggNOG" id="COG0842">
    <property type="taxonomic scope" value="Bacteria"/>
</dbReference>
<evidence type="ECO:0000256" key="3">
    <source>
        <dbReference type="ARBA" id="ARBA00022989"/>
    </source>
</evidence>
<reference evidence="7 8" key="1">
    <citation type="submission" date="2014-03" db="EMBL/GenBank/DDBJ databases">
        <title>Genomics of Bifidobacteria.</title>
        <authorList>
            <person name="Ventura M."/>
            <person name="Milani C."/>
            <person name="Lugli G.A."/>
        </authorList>
    </citation>
    <scope>NUCLEOTIDE SEQUENCE [LARGE SCALE GENOMIC DNA]</scope>
    <source>
        <strain evidence="7 8">JCM 13495</strain>
    </source>
</reference>
<evidence type="ECO:0000259" key="6">
    <source>
        <dbReference type="Pfam" id="PF12698"/>
    </source>
</evidence>
<dbReference type="InterPro" id="IPR052902">
    <property type="entry name" value="ABC-2_transporter"/>
</dbReference>